<protein>
    <submittedName>
        <fullName evidence="2">Uncharacterized protein</fullName>
    </submittedName>
</protein>
<comment type="caution">
    <text evidence="2">The sequence shown here is derived from an EMBL/GenBank/DDBJ whole genome shotgun (WGS) entry which is preliminary data.</text>
</comment>
<evidence type="ECO:0000313" key="2">
    <source>
        <dbReference type="EMBL" id="MPN63925.1"/>
    </source>
</evidence>
<evidence type="ECO:0000256" key="1">
    <source>
        <dbReference type="SAM" id="MobiDB-lite"/>
    </source>
</evidence>
<accession>A0A645JJT4</accession>
<reference evidence="2" key="1">
    <citation type="submission" date="2019-08" db="EMBL/GenBank/DDBJ databases">
        <authorList>
            <person name="Kucharzyk K."/>
            <person name="Murdoch R.W."/>
            <person name="Higgins S."/>
            <person name="Loffler F."/>
        </authorList>
    </citation>
    <scope>NUCLEOTIDE SEQUENCE</scope>
</reference>
<gene>
    <name evidence="2" type="ORF">SDC9_211692</name>
</gene>
<organism evidence="2">
    <name type="scientific">bioreactor metagenome</name>
    <dbReference type="NCBI Taxonomy" id="1076179"/>
    <lineage>
        <taxon>unclassified sequences</taxon>
        <taxon>metagenomes</taxon>
        <taxon>ecological metagenomes</taxon>
    </lineage>
</organism>
<proteinExistence type="predicted"/>
<feature type="region of interest" description="Disordered" evidence="1">
    <location>
        <begin position="37"/>
        <end position="58"/>
    </location>
</feature>
<sequence length="150" mass="16377">MPLATISASWLLIAEWAGQSTFGRGVKNLSRLSVCSSISPGSSQPPSPSSASGRLLGLSAKARMTPPSISSDPCTTSSSSTSFTLLIIMLLFPSDADDPLRGRAQFDREKCRQWPHRALSPLQSAPPRRHCFWHPATRSVRRVTESDNRR</sequence>
<dbReference type="AlphaFoldDB" id="A0A645JJT4"/>
<feature type="compositionally biased region" description="Low complexity" evidence="1">
    <location>
        <begin position="49"/>
        <end position="58"/>
    </location>
</feature>
<dbReference type="EMBL" id="VSSQ01144071">
    <property type="protein sequence ID" value="MPN63925.1"/>
    <property type="molecule type" value="Genomic_DNA"/>
</dbReference>
<name>A0A645JJT4_9ZZZZ</name>